<name>Q0EZ82_9PROT</name>
<dbReference type="Pfam" id="PF01451">
    <property type="entry name" value="LMWPc"/>
    <property type="match status" value="1"/>
</dbReference>
<evidence type="ECO:0000259" key="3">
    <source>
        <dbReference type="SMART" id="SM00226"/>
    </source>
</evidence>
<evidence type="ECO:0000256" key="2">
    <source>
        <dbReference type="ARBA" id="ARBA00051722"/>
    </source>
</evidence>
<evidence type="ECO:0000313" key="4">
    <source>
        <dbReference type="EMBL" id="EAU54542.1"/>
    </source>
</evidence>
<reference evidence="4 5" key="1">
    <citation type="submission" date="2006-09" db="EMBL/GenBank/DDBJ databases">
        <authorList>
            <person name="Emerson D."/>
            <person name="Ferriera S."/>
            <person name="Johnson J."/>
            <person name="Kravitz S."/>
            <person name="Halpern A."/>
            <person name="Remington K."/>
            <person name="Beeson K."/>
            <person name="Tran B."/>
            <person name="Rogers Y.-H."/>
            <person name="Friedman R."/>
            <person name="Venter J.C."/>
        </authorList>
    </citation>
    <scope>NUCLEOTIDE SEQUENCE [LARGE SCALE GENOMIC DNA]</scope>
    <source>
        <strain evidence="4 5">PV-1</strain>
    </source>
</reference>
<dbReference type="Gene3D" id="3.40.50.2300">
    <property type="match status" value="1"/>
</dbReference>
<gene>
    <name evidence="4" type="ORF">SPV1_07601</name>
</gene>
<accession>Q0EZ82</accession>
<dbReference type="InterPro" id="IPR050438">
    <property type="entry name" value="LMW_PTPase"/>
</dbReference>
<protein>
    <recommendedName>
        <fullName evidence="1">protein-tyrosine-phosphatase</fullName>
        <ecNumber evidence="1">3.1.3.48</ecNumber>
    </recommendedName>
</protein>
<dbReference type="EMBL" id="AATS01000007">
    <property type="protein sequence ID" value="EAU54542.1"/>
    <property type="molecule type" value="Genomic_DNA"/>
</dbReference>
<dbReference type="PANTHER" id="PTHR11717:SF31">
    <property type="entry name" value="LOW MOLECULAR WEIGHT PROTEIN-TYROSINE-PHOSPHATASE ETP-RELATED"/>
    <property type="match status" value="1"/>
</dbReference>
<dbReference type="CDD" id="cd16343">
    <property type="entry name" value="LMWPTP"/>
    <property type="match status" value="1"/>
</dbReference>
<dbReference type="FunCoup" id="Q0EZ82">
    <property type="interactions" value="438"/>
</dbReference>
<dbReference type="PANTHER" id="PTHR11717">
    <property type="entry name" value="LOW MOLECULAR WEIGHT PROTEIN TYROSINE PHOSPHATASE"/>
    <property type="match status" value="1"/>
</dbReference>
<proteinExistence type="predicted"/>
<feature type="domain" description="Phosphotyrosine protein phosphatase I" evidence="3">
    <location>
        <begin position="1"/>
        <end position="138"/>
    </location>
</feature>
<sequence length="148" mass="16202">MCVGNICRSPFAEALLAKALPKASIDSAGLGALVGDPAAKEMQQAAKAYGVDISAHRGRQLFRPQLEAADMVFVMEKNQKEHLQTKYPHMYGRVFLISHFSQGAMKGKDVADPYRKSQQDFNVCAQEIALHVEAASKVLAPMIKEVVE</sequence>
<dbReference type="STRING" id="314344.AL013_00395"/>
<dbReference type="HOGENOM" id="CLU_071415_1_1_0"/>
<comment type="caution">
    <text evidence="4">The sequence shown here is derived from an EMBL/GenBank/DDBJ whole genome shotgun (WGS) entry which is preliminary data.</text>
</comment>
<keyword evidence="5" id="KW-1185">Reference proteome</keyword>
<dbReference type="InterPro" id="IPR036196">
    <property type="entry name" value="Ptyr_pPase_sf"/>
</dbReference>
<dbReference type="InterPro" id="IPR023485">
    <property type="entry name" value="Ptyr_pPase"/>
</dbReference>
<dbReference type="eggNOG" id="COG0394">
    <property type="taxonomic scope" value="Bacteria"/>
</dbReference>
<dbReference type="Proteomes" id="UP000005297">
    <property type="component" value="Unassembled WGS sequence"/>
</dbReference>
<dbReference type="EC" id="3.1.3.48" evidence="1"/>
<comment type="catalytic activity">
    <reaction evidence="2">
        <text>O-phospho-L-tyrosyl-[protein] + H2O = L-tyrosyl-[protein] + phosphate</text>
        <dbReference type="Rhea" id="RHEA:10684"/>
        <dbReference type="Rhea" id="RHEA-COMP:10136"/>
        <dbReference type="Rhea" id="RHEA-COMP:20101"/>
        <dbReference type="ChEBI" id="CHEBI:15377"/>
        <dbReference type="ChEBI" id="CHEBI:43474"/>
        <dbReference type="ChEBI" id="CHEBI:46858"/>
        <dbReference type="ChEBI" id="CHEBI:61978"/>
        <dbReference type="EC" id="3.1.3.48"/>
    </reaction>
</comment>
<dbReference type="SMART" id="SM00226">
    <property type="entry name" value="LMWPc"/>
    <property type="match status" value="1"/>
</dbReference>
<evidence type="ECO:0000256" key="1">
    <source>
        <dbReference type="ARBA" id="ARBA00013064"/>
    </source>
</evidence>
<dbReference type="RefSeq" id="WP_009849044.1">
    <property type="nucleotide sequence ID" value="NZ_DS022294.1"/>
</dbReference>
<evidence type="ECO:0000313" key="5">
    <source>
        <dbReference type="Proteomes" id="UP000005297"/>
    </source>
</evidence>
<dbReference type="AlphaFoldDB" id="Q0EZ82"/>
<organism evidence="4 5">
    <name type="scientific">Mariprofundus ferrooxydans PV-1</name>
    <dbReference type="NCBI Taxonomy" id="314345"/>
    <lineage>
        <taxon>Bacteria</taxon>
        <taxon>Pseudomonadati</taxon>
        <taxon>Pseudomonadota</taxon>
        <taxon>Candidatius Mariprofundia</taxon>
        <taxon>Mariprofundales</taxon>
        <taxon>Mariprofundaceae</taxon>
        <taxon>Mariprofundus</taxon>
    </lineage>
</organism>
<dbReference type="GO" id="GO:0004725">
    <property type="term" value="F:protein tyrosine phosphatase activity"/>
    <property type="evidence" value="ECO:0007669"/>
    <property type="project" value="UniProtKB-EC"/>
</dbReference>
<dbReference type="InParanoid" id="Q0EZ82"/>
<dbReference type="SUPFAM" id="SSF52788">
    <property type="entry name" value="Phosphotyrosine protein phosphatases I"/>
    <property type="match status" value="1"/>
</dbReference>